<evidence type="ECO:0008006" key="5">
    <source>
        <dbReference type="Google" id="ProtNLM"/>
    </source>
</evidence>
<evidence type="ECO:0000256" key="2">
    <source>
        <dbReference type="SAM" id="SignalP"/>
    </source>
</evidence>
<feature type="signal peptide" evidence="2">
    <location>
        <begin position="1"/>
        <end position="26"/>
    </location>
</feature>
<keyword evidence="2" id="KW-0732">Signal</keyword>
<feature type="transmembrane region" description="Helical" evidence="1">
    <location>
        <begin position="201"/>
        <end position="224"/>
    </location>
</feature>
<accession>A0A6A6W2Q8</accession>
<feature type="transmembrane region" description="Helical" evidence="1">
    <location>
        <begin position="276"/>
        <end position="297"/>
    </location>
</feature>
<feature type="transmembrane region" description="Helical" evidence="1">
    <location>
        <begin position="236"/>
        <end position="256"/>
    </location>
</feature>
<feature type="transmembrane region" description="Helical" evidence="1">
    <location>
        <begin position="151"/>
        <end position="172"/>
    </location>
</feature>
<keyword evidence="4" id="KW-1185">Reference proteome</keyword>
<feature type="chain" id="PRO_5025426210" description="Integral membrane protein" evidence="2">
    <location>
        <begin position="27"/>
        <end position="453"/>
    </location>
</feature>
<dbReference type="RefSeq" id="XP_033599669.1">
    <property type="nucleotide sequence ID" value="XM_033748284.1"/>
</dbReference>
<organism evidence="3 4">
    <name type="scientific">Pseudovirgaria hyperparasitica</name>
    <dbReference type="NCBI Taxonomy" id="470096"/>
    <lineage>
        <taxon>Eukaryota</taxon>
        <taxon>Fungi</taxon>
        <taxon>Dikarya</taxon>
        <taxon>Ascomycota</taxon>
        <taxon>Pezizomycotina</taxon>
        <taxon>Dothideomycetes</taxon>
        <taxon>Dothideomycetes incertae sedis</taxon>
        <taxon>Acrospermales</taxon>
        <taxon>Acrospermaceae</taxon>
        <taxon>Pseudovirgaria</taxon>
    </lineage>
</organism>
<proteinExistence type="predicted"/>
<protein>
    <recommendedName>
        <fullName evidence="5">Integral membrane protein</fullName>
    </recommendedName>
</protein>
<evidence type="ECO:0000313" key="4">
    <source>
        <dbReference type="Proteomes" id="UP000799437"/>
    </source>
</evidence>
<gene>
    <name evidence="3" type="ORF">EJ05DRAFT_511941</name>
</gene>
<sequence>MGAAEPSSHEVTGPQVFWILLQLAFAAMTQRSANTKHTSRKMFLESPDPLRALPVICAADAVIDIITLVRALWVRYMHQSKSDRQPLKTPGVQVITLKLAIFVLAVAPQAIKIFSIKHLLKLQLCAVGFVSSYITGSFIEISGIPTEDHCPVCGTGILTTIIAVLATLSFYFNVAVDLWIWHAIGEVDAGHPANFKVPVGVFYMFIVLLALWFLYLSFGALAQIFNPVKNRTSLRVLRVIRVVLIPGFLLITLLNFAPEETDEHDGSVVHKGKHAIGYMLYTILFTLVVTTLGAWLVHWKFGHQSFDSSAITRRSAISGAGSLLHAHSTHPTHPTPLPKARLRQDSLVVPSPANLTSIIATTPADPRSPSSSSSSSPLAFLRACTTYIWNVLLRAEDKISDNRVTRFLSRETAYVMYGIGLFHFCTACVFFLTAYGGPRAGTGMPAWAAQYLG</sequence>
<keyword evidence="1" id="KW-1133">Transmembrane helix</keyword>
<dbReference type="OrthoDB" id="4778890at2759"/>
<evidence type="ECO:0000256" key="1">
    <source>
        <dbReference type="SAM" id="Phobius"/>
    </source>
</evidence>
<dbReference type="AlphaFoldDB" id="A0A6A6W2Q8"/>
<dbReference type="Proteomes" id="UP000799437">
    <property type="component" value="Unassembled WGS sequence"/>
</dbReference>
<keyword evidence="1" id="KW-0812">Transmembrane</keyword>
<feature type="transmembrane region" description="Helical" evidence="1">
    <location>
        <begin position="94"/>
        <end position="114"/>
    </location>
</feature>
<feature type="transmembrane region" description="Helical" evidence="1">
    <location>
        <begin position="52"/>
        <end position="73"/>
    </location>
</feature>
<feature type="transmembrane region" description="Helical" evidence="1">
    <location>
        <begin position="413"/>
        <end position="435"/>
    </location>
</feature>
<name>A0A6A6W2Q8_9PEZI</name>
<dbReference type="EMBL" id="ML996574">
    <property type="protein sequence ID" value="KAF2757218.1"/>
    <property type="molecule type" value="Genomic_DNA"/>
</dbReference>
<dbReference type="GeneID" id="54489338"/>
<reference evidence="3" key="1">
    <citation type="journal article" date="2020" name="Stud. Mycol.">
        <title>101 Dothideomycetes genomes: a test case for predicting lifestyles and emergence of pathogens.</title>
        <authorList>
            <person name="Haridas S."/>
            <person name="Albert R."/>
            <person name="Binder M."/>
            <person name="Bloem J."/>
            <person name="Labutti K."/>
            <person name="Salamov A."/>
            <person name="Andreopoulos B."/>
            <person name="Baker S."/>
            <person name="Barry K."/>
            <person name="Bills G."/>
            <person name="Bluhm B."/>
            <person name="Cannon C."/>
            <person name="Castanera R."/>
            <person name="Culley D."/>
            <person name="Daum C."/>
            <person name="Ezra D."/>
            <person name="Gonzalez J."/>
            <person name="Henrissat B."/>
            <person name="Kuo A."/>
            <person name="Liang C."/>
            <person name="Lipzen A."/>
            <person name="Lutzoni F."/>
            <person name="Magnuson J."/>
            <person name="Mondo S."/>
            <person name="Nolan M."/>
            <person name="Ohm R."/>
            <person name="Pangilinan J."/>
            <person name="Park H.-J."/>
            <person name="Ramirez L."/>
            <person name="Alfaro M."/>
            <person name="Sun H."/>
            <person name="Tritt A."/>
            <person name="Yoshinaga Y."/>
            <person name="Zwiers L.-H."/>
            <person name="Turgeon B."/>
            <person name="Goodwin S."/>
            <person name="Spatafora J."/>
            <person name="Crous P."/>
            <person name="Grigoriev I."/>
        </authorList>
    </citation>
    <scope>NUCLEOTIDE SEQUENCE</scope>
    <source>
        <strain evidence="3">CBS 121739</strain>
    </source>
</reference>
<evidence type="ECO:0000313" key="3">
    <source>
        <dbReference type="EMBL" id="KAF2757218.1"/>
    </source>
</evidence>
<keyword evidence="1" id="KW-0472">Membrane</keyword>
<feature type="transmembrane region" description="Helical" evidence="1">
    <location>
        <begin position="120"/>
        <end position="139"/>
    </location>
</feature>